<dbReference type="PANTHER" id="PTHR11559">
    <property type="entry name" value="CARBOXYLESTERASE"/>
    <property type="match status" value="1"/>
</dbReference>
<dbReference type="InterPro" id="IPR050309">
    <property type="entry name" value="Type-B_Carboxylest/Lipase"/>
</dbReference>
<evidence type="ECO:0000313" key="6">
    <source>
        <dbReference type="Proteomes" id="UP000831785"/>
    </source>
</evidence>
<protein>
    <recommendedName>
        <fullName evidence="3">Carboxylic ester hydrolase</fullName>
        <ecNumber evidence="3">3.1.1.-</ecNumber>
    </recommendedName>
</protein>
<feature type="domain" description="Carboxylesterase type B" evidence="4">
    <location>
        <begin position="51"/>
        <end position="558"/>
    </location>
</feature>
<dbReference type="RefSeq" id="WP_244716356.1">
    <property type="nucleotide sequence ID" value="NZ_CP095049.1"/>
</dbReference>
<accession>A0ABY4F748</accession>
<dbReference type="InterPro" id="IPR029058">
    <property type="entry name" value="AB_hydrolase_fold"/>
</dbReference>
<proteinExistence type="inferred from homology"/>
<dbReference type="Gene3D" id="3.40.50.1820">
    <property type="entry name" value="alpha/beta hydrolase"/>
    <property type="match status" value="1"/>
</dbReference>
<keyword evidence="2 3" id="KW-0378">Hydrolase</keyword>
<dbReference type="InterPro" id="IPR019826">
    <property type="entry name" value="Carboxylesterase_B_AS"/>
</dbReference>
<gene>
    <name evidence="5" type="ORF">MUN80_21915</name>
</gene>
<evidence type="ECO:0000256" key="1">
    <source>
        <dbReference type="ARBA" id="ARBA00005964"/>
    </source>
</evidence>
<dbReference type="PROSITE" id="PS00941">
    <property type="entry name" value="CARBOXYLESTERASE_B_2"/>
    <property type="match status" value="1"/>
</dbReference>
<evidence type="ECO:0000313" key="5">
    <source>
        <dbReference type="EMBL" id="UOQ52395.1"/>
    </source>
</evidence>
<dbReference type="EMBL" id="CP095049">
    <property type="protein sequence ID" value="UOQ52395.1"/>
    <property type="molecule type" value="Genomic_DNA"/>
</dbReference>
<reference evidence="5 6" key="1">
    <citation type="submission" date="2022-04" db="EMBL/GenBank/DDBJ databases">
        <title>Hymenobacter sp. isolated from the air.</title>
        <authorList>
            <person name="Won M."/>
            <person name="Lee C.-M."/>
            <person name="Woen H.-Y."/>
            <person name="Kwon S.-W."/>
        </authorList>
    </citation>
    <scope>NUCLEOTIDE SEQUENCE [LARGE SCALE GENOMIC DNA]</scope>
    <source>
        <strain evidence="6">5116 S-27</strain>
    </source>
</reference>
<evidence type="ECO:0000256" key="3">
    <source>
        <dbReference type="RuleBase" id="RU361235"/>
    </source>
</evidence>
<dbReference type="EC" id="3.1.1.-" evidence="3"/>
<dbReference type="PROSITE" id="PS00122">
    <property type="entry name" value="CARBOXYLESTERASE_B_1"/>
    <property type="match status" value="1"/>
</dbReference>
<evidence type="ECO:0000259" key="4">
    <source>
        <dbReference type="Pfam" id="PF00135"/>
    </source>
</evidence>
<dbReference type="InterPro" id="IPR002018">
    <property type="entry name" value="CarbesteraseB"/>
</dbReference>
<dbReference type="Pfam" id="PF00135">
    <property type="entry name" value="COesterase"/>
    <property type="match status" value="1"/>
</dbReference>
<dbReference type="Proteomes" id="UP000831785">
    <property type="component" value="Chromosome"/>
</dbReference>
<name>A0ABY4F748_9BACT</name>
<dbReference type="InterPro" id="IPR019819">
    <property type="entry name" value="Carboxylesterase_B_CS"/>
</dbReference>
<organism evidence="5 6">
    <name type="scientific">Hymenobacter cellulosivorans</name>
    <dbReference type="NCBI Taxonomy" id="2932249"/>
    <lineage>
        <taxon>Bacteria</taxon>
        <taxon>Pseudomonadati</taxon>
        <taxon>Bacteroidota</taxon>
        <taxon>Cytophagia</taxon>
        <taxon>Cytophagales</taxon>
        <taxon>Hymenobacteraceae</taxon>
        <taxon>Hymenobacter</taxon>
    </lineage>
</organism>
<dbReference type="SUPFAM" id="SSF53474">
    <property type="entry name" value="alpha/beta-Hydrolases"/>
    <property type="match status" value="1"/>
</dbReference>
<comment type="similarity">
    <text evidence="1 3">Belongs to the type-B carboxylesterase/lipase family.</text>
</comment>
<keyword evidence="6" id="KW-1185">Reference proteome</keyword>
<evidence type="ECO:0000256" key="2">
    <source>
        <dbReference type="ARBA" id="ARBA00022801"/>
    </source>
</evidence>
<sequence>MKKILRTGVAWRPAYTWLKASTKLLTGLLLLGSADPSAASAQAKKAVNLASSQVQVAEGLLEGNVTAAGIREFKGVPFGAPPVGELRWKEPQPVPKWTGVRAAKQFGPRAMQLPLYGDMNFRSNGVSEDCLYLNIWTPAKTAGERHPVLVYFYGGGFQAGDGSELRYDGESMARRGIVTVTVNYRLGVFGFLAHPELSKESAHHASGNYGFMDQSAALRWVQQNIAAFGGDPRQVTIGGESAGSMSVSAQMVTPLAKNTFARAIGESGSMLNTGFGPVPLAEGEQAGVAFATSVGATSLAALRALPAQQLLEAAGKPGAARFAPTIDGYFFLRKPTETFAAGEQARVPLLVGWNSQEMSPGFLLDPQPPTAENFRAVVQKLYGSRADEALKLYPAATDAQAEQSATDLAGDRFIAYSTWKWADAHLQTGGQPVYRYLFARPRPAMTAAMGNATAGLAGGVIKNSGSAPKAPPAKGAVHSAEIEYALGNLATNKVYDWTPDDYKVSETLQSYFVNFIKTGNPNGKGLANWPVAQGNGPVPVLRVDVTTKAETETQRARYLFLDQTTSK</sequence>